<dbReference type="EMBL" id="JAPCHY010000007">
    <property type="protein sequence ID" value="MCW4472783.1"/>
    <property type="molecule type" value="Genomic_DNA"/>
</dbReference>
<keyword evidence="3" id="KW-0808">Transferase</keyword>
<feature type="transmembrane region" description="Helical" evidence="7">
    <location>
        <begin position="260"/>
        <end position="283"/>
    </location>
</feature>
<feature type="transmembrane region" description="Helical" evidence="7">
    <location>
        <begin position="40"/>
        <end position="58"/>
    </location>
</feature>
<keyword evidence="6 7" id="KW-0472">Membrane</keyword>
<dbReference type="RefSeq" id="WP_265127765.1">
    <property type="nucleotide sequence ID" value="NZ_JAPCHY010000007.1"/>
</dbReference>
<evidence type="ECO:0000256" key="5">
    <source>
        <dbReference type="ARBA" id="ARBA00022989"/>
    </source>
</evidence>
<evidence type="ECO:0000256" key="1">
    <source>
        <dbReference type="ARBA" id="ARBA00004651"/>
    </source>
</evidence>
<dbReference type="InterPro" id="IPR000715">
    <property type="entry name" value="Glycosyl_transferase_4"/>
</dbReference>
<accession>A0ABT3JWD1</accession>
<keyword evidence="2" id="KW-1003">Cell membrane</keyword>
<protein>
    <submittedName>
        <fullName evidence="8">Glycosyltransferase family 4 protein</fullName>
    </submittedName>
</protein>
<evidence type="ECO:0000256" key="3">
    <source>
        <dbReference type="ARBA" id="ARBA00022679"/>
    </source>
</evidence>
<feature type="transmembrane region" description="Helical" evidence="7">
    <location>
        <begin position="188"/>
        <end position="209"/>
    </location>
</feature>
<keyword evidence="5 7" id="KW-1133">Transmembrane helix</keyword>
<proteinExistence type="predicted"/>
<feature type="transmembrane region" description="Helical" evidence="7">
    <location>
        <begin position="95"/>
        <end position="111"/>
    </location>
</feature>
<dbReference type="PANTHER" id="PTHR22926:SF3">
    <property type="entry name" value="UNDECAPRENYL-PHOSPHATE ALPHA-N-ACETYLGLUCOSAMINYL 1-PHOSPHATE TRANSFERASE"/>
    <property type="match status" value="1"/>
</dbReference>
<gene>
    <name evidence="8" type="ORF">OK345_09720</name>
</gene>
<evidence type="ECO:0000313" key="8">
    <source>
        <dbReference type="EMBL" id="MCW4472783.1"/>
    </source>
</evidence>
<evidence type="ECO:0000256" key="4">
    <source>
        <dbReference type="ARBA" id="ARBA00022692"/>
    </source>
</evidence>
<feature type="transmembrane region" description="Helical" evidence="7">
    <location>
        <begin position="289"/>
        <end position="312"/>
    </location>
</feature>
<sequence>MAAVAASAGMTWWARRYALRRNLLDQPGERRSHRTATPRGGGIAIVVVLLAGSLLAALSWPPQALYLVTFAIGLAMVAGIGWWDDHRPLPAWTRLLVHVLAAAMLAGLVWHATGNVWHALLALAFTASLINIWNFMDGINGLAASQAILVGAAMALVLPGPLSLAGWLLAAASLGFLPFNFPRALIFLGDVGSGALGFAIAALVCLATVATDQNWLVLLLPLTAFLVDAGFTLVSRMLAGERWMEAHNQHLYQRLVKRGTSHVSVTFAYSVHTALGITLFTIICISQSIQGTAAAVVVIAWLVCSISLWLLLRREAEKKGLDS</sequence>
<feature type="transmembrane region" description="Helical" evidence="7">
    <location>
        <begin position="64"/>
        <end position="83"/>
    </location>
</feature>
<dbReference type="Proteomes" id="UP001209922">
    <property type="component" value="Unassembled WGS sequence"/>
</dbReference>
<dbReference type="PANTHER" id="PTHR22926">
    <property type="entry name" value="PHOSPHO-N-ACETYLMURAMOYL-PENTAPEPTIDE-TRANSFERASE"/>
    <property type="match status" value="1"/>
</dbReference>
<evidence type="ECO:0000256" key="2">
    <source>
        <dbReference type="ARBA" id="ARBA00022475"/>
    </source>
</evidence>
<comment type="caution">
    <text evidence="8">The sequence shown here is derived from an EMBL/GenBank/DDBJ whole genome shotgun (WGS) entry which is preliminary data.</text>
</comment>
<evidence type="ECO:0000256" key="7">
    <source>
        <dbReference type="SAM" id="Phobius"/>
    </source>
</evidence>
<keyword evidence="9" id="KW-1185">Reference proteome</keyword>
<evidence type="ECO:0000313" key="9">
    <source>
        <dbReference type="Proteomes" id="UP001209922"/>
    </source>
</evidence>
<reference evidence="8 9" key="1">
    <citation type="submission" date="2022-10" db="EMBL/GenBank/DDBJ databases">
        <title>Xanthomonas sp. H13-6.</title>
        <authorList>
            <person name="Liu X."/>
            <person name="Deng Z."/>
            <person name="Jiang Y."/>
            <person name="Yu T."/>
            <person name="Ai J."/>
        </authorList>
    </citation>
    <scope>NUCLEOTIDE SEQUENCE [LARGE SCALE GENOMIC DNA]</scope>
    <source>
        <strain evidence="8 9">H13-6</strain>
    </source>
</reference>
<feature type="transmembrane region" description="Helical" evidence="7">
    <location>
        <begin position="117"/>
        <end position="135"/>
    </location>
</feature>
<dbReference type="Pfam" id="PF00953">
    <property type="entry name" value="Glycos_transf_4"/>
    <property type="match status" value="1"/>
</dbReference>
<evidence type="ECO:0000256" key="6">
    <source>
        <dbReference type="ARBA" id="ARBA00023136"/>
    </source>
</evidence>
<organism evidence="8 9">
    <name type="scientific">Xanthomonas chitinilytica</name>
    <dbReference type="NCBI Taxonomy" id="2989819"/>
    <lineage>
        <taxon>Bacteria</taxon>
        <taxon>Pseudomonadati</taxon>
        <taxon>Pseudomonadota</taxon>
        <taxon>Gammaproteobacteria</taxon>
        <taxon>Lysobacterales</taxon>
        <taxon>Lysobacteraceae</taxon>
        <taxon>Xanthomonas</taxon>
    </lineage>
</organism>
<keyword evidence="4 7" id="KW-0812">Transmembrane</keyword>
<dbReference type="CDD" id="cd06854">
    <property type="entry name" value="GT_WbpL_WbcO_like"/>
    <property type="match status" value="1"/>
</dbReference>
<comment type="subcellular location">
    <subcellularLocation>
        <location evidence="1">Cell membrane</location>
        <topology evidence="1">Multi-pass membrane protein</topology>
    </subcellularLocation>
</comment>
<name>A0ABT3JWD1_9XANT</name>